<evidence type="ECO:0000313" key="18">
    <source>
        <dbReference type="EMBL" id="KAJ8026553.1"/>
    </source>
</evidence>
<keyword evidence="7" id="KW-1207">Sterol metabolism</keyword>
<dbReference type="SUPFAM" id="SSF51905">
    <property type="entry name" value="FAD/NAD(P)-binding domain"/>
    <property type="match status" value="1"/>
</dbReference>
<evidence type="ECO:0000256" key="11">
    <source>
        <dbReference type="ARBA" id="ARBA00049645"/>
    </source>
</evidence>
<dbReference type="EMBL" id="JAIZAY010000016">
    <property type="protein sequence ID" value="KAJ8026553.1"/>
    <property type="molecule type" value="Genomic_DNA"/>
</dbReference>
<dbReference type="InterPro" id="IPR029058">
    <property type="entry name" value="AB_hydrolase_fold"/>
</dbReference>
<proteinExistence type="predicted"/>
<keyword evidence="3" id="KW-0285">Flavoprotein</keyword>
<dbReference type="EC" id="5.3.3.1" evidence="10"/>
<keyword evidence="5" id="KW-0560">Oxidoreductase</keyword>
<keyword evidence="4" id="KW-0274">FAD</keyword>
<dbReference type="Pfam" id="PF05199">
    <property type="entry name" value="GMC_oxred_C"/>
    <property type="match status" value="1"/>
</dbReference>
<evidence type="ECO:0000256" key="15">
    <source>
        <dbReference type="SAM" id="MobiDB-lite"/>
    </source>
</evidence>
<dbReference type="InterPro" id="IPR007867">
    <property type="entry name" value="GMC_OxRtase_C"/>
</dbReference>
<sequence length="1236" mass="138403">MSSKGKHKASHRVKFEAEVKRRRMSEKQSRYDYSRYRLSSAKSDIKQFYDVVVVGSGYGASIAASRSARAGKSVCVLEKGKEWLPGDFPENDVGALTEIQMGGQSGHFGKSTNLFDVVTGKDVTVLQGCGLGGGSLINANVGLECDMRVFEDKVWPESLRTDIRSMKTGDGETTSGTALDRQRVHSMLKPVPYPDEFPQLNKMVAMEEAAKNIAIPDVEDLGDVFRKAPLYVNFKDKSRNHVGIPQPACIGCGNCCGGCNTGAKNSLNMNYLPDAKAHGAEIYTKIEVKKLKRDHDRWTVYYVPAEQRDTWFDTKELFIHAETVILGAGSLGSTGILLRSKADGRIQLSSKLGERFTTNGDSLNFSYDGVLPINPAGVELENLNDSNRPGPSIVGLIDLRNRKGEEMKEGIVLQDGTPPCSSDTTYKLVVDWLEHGEHTTKEEQSELTEFSHRLSGKGFKNTLCFLSMSHDDASGKLVLDPNGGVLPEYPGIGEQKNFEKVRRAAKKATEGLKGKFIKNPYWGGLFASLRNKKGVITVHPLGGCGMGETGKDGVVNHAGQVFVGDSDEVYSGLYVVDGSIMPRSLGVNPTMTICILAERCMRLMAEQNSWTIDYDSRKMLKPLSKAPPKGIRFTEKMVGSLKLKNEKKSTPCEFLLTIESSDAKKMLNEDPDHSADVFGTVSCDAIASSPMTVSEGKFRFLNRSQSRVETREMVYELPIKNTEGEEFFFRGVKHVHKDSLLEIGLGDTTHLNVNMYRKKEVTDQNKNSEGILEFLGDGQLKIRLQDFIKQMLTLEVFNTDKITDKLKILSAFIWHFLRAMWHVYSPFQKVYKHDPETAVYSGRPLRLPDPQIQRLITPDQVEIEVRRFSGGKKGPILLVHGTGVSSRMFYIDTIEQNFVEFLVEKEYDVWTVDWRASFAMEASKLQWNIDQAARYDIPTAVGYILKTTGHKDLQVLVHCAGAISFYTSLLQGHLKGKIRSIISSQTGPCLVASKMNDWRSYLNAATFLKMIGIDGLSAYTDVNDSLFDKVINTIARLHAAVFTEVKEHCNNPVCHRISLTYHLLWNHSNLNKDTHDKLHEYFGYVNATVFEHFSKSVNKGHVVSSEGHDVYMPGLADKENRMTYESYRNQMKLLDIPTLFCSGQDNMCWDPETSMKSYEVCKEANPHQHYERSLMDGFGHFDNFIGKNSHKMVFPKFIQFLDKYALPISQTESSEGTGSTSQHRCLRSCGKHHQLS</sequence>
<dbReference type="Gene3D" id="3.50.50.60">
    <property type="entry name" value="FAD/NAD(P)-binding domain"/>
    <property type="match status" value="3"/>
</dbReference>
<keyword evidence="2" id="KW-0153">Cholesterol metabolism</keyword>
<evidence type="ECO:0000259" key="16">
    <source>
        <dbReference type="Pfam" id="PF00732"/>
    </source>
</evidence>
<evidence type="ECO:0000313" key="19">
    <source>
        <dbReference type="Proteomes" id="UP001152320"/>
    </source>
</evidence>
<dbReference type="PANTHER" id="PTHR47470">
    <property type="entry name" value="CHOLESTEROL OXIDASE"/>
    <property type="match status" value="1"/>
</dbReference>
<gene>
    <name evidence="18" type="ORF">HOLleu_31415</name>
</gene>
<dbReference type="InterPro" id="IPR052542">
    <property type="entry name" value="Cholesterol_Oxidase"/>
</dbReference>
<evidence type="ECO:0000256" key="1">
    <source>
        <dbReference type="ARBA" id="ARBA00001974"/>
    </source>
</evidence>
<dbReference type="GO" id="GO:0008203">
    <property type="term" value="P:cholesterol metabolic process"/>
    <property type="evidence" value="ECO:0007669"/>
    <property type="project" value="UniProtKB-KW"/>
</dbReference>
<keyword evidence="9" id="KW-0413">Isomerase</keyword>
<dbReference type="PANTHER" id="PTHR47470:SF1">
    <property type="entry name" value="FAD-DEPENDENT OXIDOREDUCTASE 2 FAD BINDING DOMAIN-CONTAINING PROTEIN"/>
    <property type="match status" value="1"/>
</dbReference>
<evidence type="ECO:0000256" key="2">
    <source>
        <dbReference type="ARBA" id="ARBA00022548"/>
    </source>
</evidence>
<evidence type="ECO:0000256" key="5">
    <source>
        <dbReference type="ARBA" id="ARBA00023002"/>
    </source>
</evidence>
<dbReference type="AlphaFoldDB" id="A0A9Q1BHS2"/>
<keyword evidence="8" id="KW-0753">Steroid metabolism</keyword>
<dbReference type="Proteomes" id="UP001152320">
    <property type="component" value="Chromosome 16"/>
</dbReference>
<evidence type="ECO:0000256" key="10">
    <source>
        <dbReference type="ARBA" id="ARBA00038856"/>
    </source>
</evidence>
<evidence type="ECO:0000256" key="3">
    <source>
        <dbReference type="ARBA" id="ARBA00022630"/>
    </source>
</evidence>
<dbReference type="Gene3D" id="3.40.50.1820">
    <property type="entry name" value="alpha/beta hydrolase"/>
    <property type="match status" value="1"/>
</dbReference>
<comment type="cofactor">
    <cofactor evidence="1">
        <name>FAD</name>
        <dbReference type="ChEBI" id="CHEBI:57692"/>
    </cofactor>
</comment>
<feature type="region of interest" description="Disordered" evidence="15">
    <location>
        <begin position="1"/>
        <end position="21"/>
    </location>
</feature>
<dbReference type="GO" id="GO:0016995">
    <property type="term" value="F:cholesterol oxidase activity"/>
    <property type="evidence" value="ECO:0007669"/>
    <property type="project" value="UniProtKB-EC"/>
</dbReference>
<dbReference type="InterPro" id="IPR036188">
    <property type="entry name" value="FAD/NAD-bd_sf"/>
</dbReference>
<name>A0A9Q1BHS2_HOLLE</name>
<dbReference type="OrthoDB" id="9974421at2759"/>
<feature type="domain" description="Glucose-methanol-choline oxidoreductase N-terminal" evidence="16">
    <location>
        <begin position="120"/>
        <end position="341"/>
    </location>
</feature>
<accession>A0A9Q1BHS2</accession>
<feature type="compositionally biased region" description="Basic residues" evidence="15">
    <location>
        <begin position="1"/>
        <end position="12"/>
    </location>
</feature>
<dbReference type="InterPro" id="IPR000172">
    <property type="entry name" value="GMC_OxRdtase_N"/>
</dbReference>
<evidence type="ECO:0000256" key="6">
    <source>
        <dbReference type="ARBA" id="ARBA00023098"/>
    </source>
</evidence>
<dbReference type="SUPFAM" id="SSF53474">
    <property type="entry name" value="alpha/beta-Hydrolases"/>
    <property type="match status" value="1"/>
</dbReference>
<dbReference type="Pfam" id="PF00732">
    <property type="entry name" value="GMC_oxred_N"/>
    <property type="match status" value="1"/>
</dbReference>
<dbReference type="GO" id="GO:0004769">
    <property type="term" value="F:steroid Delta-isomerase activity"/>
    <property type="evidence" value="ECO:0007669"/>
    <property type="project" value="UniProtKB-EC"/>
</dbReference>
<feature type="domain" description="Glucose-methanol-choline oxidoreductase C-terminal" evidence="17">
    <location>
        <begin position="496"/>
        <end position="597"/>
    </location>
</feature>
<comment type="caution">
    <text evidence="18">The sequence shown here is derived from an EMBL/GenBank/DDBJ whole genome shotgun (WGS) entry which is preliminary data.</text>
</comment>
<organism evidence="18 19">
    <name type="scientific">Holothuria leucospilota</name>
    <name type="common">Black long sea cucumber</name>
    <name type="synonym">Mertensiothuria leucospilota</name>
    <dbReference type="NCBI Taxonomy" id="206669"/>
    <lineage>
        <taxon>Eukaryota</taxon>
        <taxon>Metazoa</taxon>
        <taxon>Echinodermata</taxon>
        <taxon>Eleutherozoa</taxon>
        <taxon>Echinozoa</taxon>
        <taxon>Holothuroidea</taxon>
        <taxon>Aspidochirotacea</taxon>
        <taxon>Aspidochirotida</taxon>
        <taxon>Holothuriidae</taxon>
        <taxon>Holothuria</taxon>
    </lineage>
</organism>
<keyword evidence="19" id="KW-1185">Reference proteome</keyword>
<evidence type="ECO:0000259" key="17">
    <source>
        <dbReference type="Pfam" id="PF05199"/>
    </source>
</evidence>
<evidence type="ECO:0000256" key="14">
    <source>
        <dbReference type="ARBA" id="ARBA00049778"/>
    </source>
</evidence>
<reference evidence="18" key="1">
    <citation type="submission" date="2021-10" db="EMBL/GenBank/DDBJ databases">
        <title>Tropical sea cucumber genome reveals ecological adaptation and Cuvierian tubules defense mechanism.</title>
        <authorList>
            <person name="Chen T."/>
        </authorList>
    </citation>
    <scope>NUCLEOTIDE SEQUENCE</scope>
    <source>
        <strain evidence="18">Nanhai2018</strain>
        <tissue evidence="18">Muscle</tissue>
    </source>
</reference>
<keyword evidence="6" id="KW-0443">Lipid metabolism</keyword>
<dbReference type="GO" id="GO:0050660">
    <property type="term" value="F:flavin adenine dinucleotide binding"/>
    <property type="evidence" value="ECO:0007669"/>
    <property type="project" value="InterPro"/>
</dbReference>
<evidence type="ECO:0000256" key="4">
    <source>
        <dbReference type="ARBA" id="ARBA00022827"/>
    </source>
</evidence>
<evidence type="ECO:0000256" key="9">
    <source>
        <dbReference type="ARBA" id="ARBA00023235"/>
    </source>
</evidence>
<comment type="pathway">
    <text evidence="11">Steroid metabolism; cholesterol degradation.</text>
</comment>
<evidence type="ECO:0000256" key="12">
    <source>
        <dbReference type="ARBA" id="ARBA00049723"/>
    </source>
</evidence>
<dbReference type="EC" id="1.1.3.6" evidence="12"/>
<evidence type="ECO:0000256" key="8">
    <source>
        <dbReference type="ARBA" id="ARBA00023221"/>
    </source>
</evidence>
<evidence type="ECO:0000256" key="13">
    <source>
        <dbReference type="ARBA" id="ARBA00049744"/>
    </source>
</evidence>
<protein>
    <recommendedName>
        <fullName evidence="13">Cholesterol oxidase</fullName>
        <ecNumber evidence="12">1.1.3.6</ecNumber>
        <ecNumber evidence="10">5.3.3.1</ecNumber>
    </recommendedName>
    <alternativeName>
        <fullName evidence="14">Cholesterol isomerase</fullName>
    </alternativeName>
</protein>
<evidence type="ECO:0000256" key="7">
    <source>
        <dbReference type="ARBA" id="ARBA00023166"/>
    </source>
</evidence>